<dbReference type="Gene3D" id="3.30.70.260">
    <property type="match status" value="1"/>
</dbReference>
<dbReference type="GO" id="GO:0006189">
    <property type="term" value="P:'de novo' IMP biosynthetic process"/>
    <property type="evidence" value="ECO:0007669"/>
    <property type="project" value="InterPro"/>
</dbReference>
<dbReference type="PANTHER" id="PTHR42706">
    <property type="entry name" value="FORMYLTETRAHYDROFOLATE DEFORMYLASE"/>
    <property type="match status" value="1"/>
</dbReference>
<sequence>MSDVKHSPLPSTTATGKASSSPHQSLILTLSCPDRSGIVHSVTGWLASRSFDIRDSAQYGDPDTGRFFMRVHANGPKGRVVDLNGLRGEFERDVGGKMGMEFEIHDEGRKGKVMLMVSKIGHCIHDLLYRHSVGTLPVSIPCIVSNHTTFATLAAQHGIPFHHLPIDGQHTKEWQEEQILQLIEEHDIDLVVLARYMQILSPKLCEVMRGKMINIHHSFLPSFKGAKPYHQAHQRGVKLIGATAHLVTSDLDEGNIIQQDVERVSHSDSPSDLVKKGSEIETRVLARAVTWFAEHRVLVNGNKTVVFD</sequence>
<feature type="region of interest" description="Disordered" evidence="3">
    <location>
        <begin position="1"/>
        <end position="23"/>
    </location>
</feature>
<dbReference type="RefSeq" id="XP_025361889.1">
    <property type="nucleotide sequence ID" value="XM_025504441.1"/>
</dbReference>
<evidence type="ECO:0000256" key="2">
    <source>
        <dbReference type="ARBA" id="ARBA00022801"/>
    </source>
</evidence>
<dbReference type="OrthoDB" id="4239773at2759"/>
<dbReference type="HAMAP" id="MF_01927">
    <property type="entry name" value="PurU"/>
    <property type="match status" value="1"/>
</dbReference>
<organism evidence="5 6">
    <name type="scientific">Jaminaea rosea</name>
    <dbReference type="NCBI Taxonomy" id="1569628"/>
    <lineage>
        <taxon>Eukaryota</taxon>
        <taxon>Fungi</taxon>
        <taxon>Dikarya</taxon>
        <taxon>Basidiomycota</taxon>
        <taxon>Ustilaginomycotina</taxon>
        <taxon>Exobasidiomycetes</taxon>
        <taxon>Microstromatales</taxon>
        <taxon>Microstromatales incertae sedis</taxon>
        <taxon>Jaminaea</taxon>
    </lineage>
</organism>
<dbReference type="Gene3D" id="3.40.50.170">
    <property type="entry name" value="Formyl transferase, N-terminal domain"/>
    <property type="match status" value="1"/>
</dbReference>
<dbReference type="InterPro" id="IPR002912">
    <property type="entry name" value="ACT_dom"/>
</dbReference>
<evidence type="ECO:0000313" key="6">
    <source>
        <dbReference type="Proteomes" id="UP000245884"/>
    </source>
</evidence>
<dbReference type="SUPFAM" id="SSF53328">
    <property type="entry name" value="Formyltransferase"/>
    <property type="match status" value="1"/>
</dbReference>
<dbReference type="CDD" id="cd08648">
    <property type="entry name" value="FMT_core_Formyl-FH4-Hydrolase_C"/>
    <property type="match status" value="1"/>
</dbReference>
<dbReference type="NCBIfam" id="NF004684">
    <property type="entry name" value="PRK06027.1"/>
    <property type="match status" value="1"/>
</dbReference>
<dbReference type="PROSITE" id="PS51257">
    <property type="entry name" value="PROKAR_LIPOPROTEIN"/>
    <property type="match status" value="1"/>
</dbReference>
<dbReference type="PANTHER" id="PTHR42706:SF1">
    <property type="entry name" value="FORMYLTETRAHYDROFOLATE DEFORMYLASE 2, MITOCHONDRIAL"/>
    <property type="match status" value="1"/>
</dbReference>
<reference evidence="5 6" key="1">
    <citation type="journal article" date="2018" name="Mol. Biol. Evol.">
        <title>Broad Genomic Sampling Reveals a Smut Pathogenic Ancestry of the Fungal Clade Ustilaginomycotina.</title>
        <authorList>
            <person name="Kijpornyongpan T."/>
            <person name="Mondo S.J."/>
            <person name="Barry K."/>
            <person name="Sandor L."/>
            <person name="Lee J."/>
            <person name="Lipzen A."/>
            <person name="Pangilinan J."/>
            <person name="LaButti K."/>
            <person name="Hainaut M."/>
            <person name="Henrissat B."/>
            <person name="Grigoriev I.V."/>
            <person name="Spatafora J.W."/>
            <person name="Aime M.C."/>
        </authorList>
    </citation>
    <scope>NUCLEOTIDE SEQUENCE [LARGE SCALE GENOMIC DNA]</scope>
    <source>
        <strain evidence="5 6">MCA 5214</strain>
    </source>
</reference>
<feature type="domain" description="ACT" evidence="4">
    <location>
        <begin position="27"/>
        <end position="109"/>
    </location>
</feature>
<protein>
    <submittedName>
        <fullName evidence="5">Putative formyltetrahydrofolate deformylase</fullName>
    </submittedName>
</protein>
<dbReference type="GO" id="GO:0006730">
    <property type="term" value="P:one-carbon metabolic process"/>
    <property type="evidence" value="ECO:0007669"/>
    <property type="project" value="UniProtKB-KW"/>
</dbReference>
<dbReference type="InterPro" id="IPR004810">
    <property type="entry name" value="PurU"/>
</dbReference>
<dbReference type="Pfam" id="PF00551">
    <property type="entry name" value="Formyl_trans_N"/>
    <property type="match status" value="1"/>
</dbReference>
<dbReference type="InterPro" id="IPR041729">
    <property type="entry name" value="Formyl-FH4-Hydrolase_C"/>
</dbReference>
<dbReference type="PROSITE" id="PS51671">
    <property type="entry name" value="ACT"/>
    <property type="match status" value="1"/>
</dbReference>
<keyword evidence="1" id="KW-0554">One-carbon metabolism</keyword>
<dbReference type="PRINTS" id="PR01575">
    <property type="entry name" value="FFH4HYDRLASE"/>
</dbReference>
<gene>
    <name evidence="5" type="ORF">BDZ90DRAFT_220560</name>
</gene>
<evidence type="ECO:0000259" key="4">
    <source>
        <dbReference type="PROSITE" id="PS51671"/>
    </source>
</evidence>
<dbReference type="InterPro" id="IPR002376">
    <property type="entry name" value="Formyl_transf_N"/>
</dbReference>
<dbReference type="NCBIfam" id="TIGR00655">
    <property type="entry name" value="PurU"/>
    <property type="match status" value="1"/>
</dbReference>
<evidence type="ECO:0000313" key="5">
    <source>
        <dbReference type="EMBL" id="PWN27277.1"/>
    </source>
</evidence>
<keyword evidence="2" id="KW-0378">Hydrolase</keyword>
<dbReference type="GO" id="GO:0006520">
    <property type="term" value="P:amino acid metabolic process"/>
    <property type="evidence" value="ECO:0007669"/>
    <property type="project" value="UniProtKB-ARBA"/>
</dbReference>
<dbReference type="PIRSF" id="PIRSF036480">
    <property type="entry name" value="FormyFH4_hydr"/>
    <property type="match status" value="1"/>
</dbReference>
<dbReference type="GO" id="GO:0046394">
    <property type="term" value="P:carboxylic acid biosynthetic process"/>
    <property type="evidence" value="ECO:0007669"/>
    <property type="project" value="UniProtKB-ARBA"/>
</dbReference>
<dbReference type="InterPro" id="IPR045865">
    <property type="entry name" value="ACT-like_dom_sf"/>
</dbReference>
<dbReference type="STRING" id="1569628.A0A316UPQ5"/>
<accession>A0A316UPQ5</accession>
<dbReference type="InterPro" id="IPR036477">
    <property type="entry name" value="Formyl_transf_N_sf"/>
</dbReference>
<dbReference type="SUPFAM" id="SSF55021">
    <property type="entry name" value="ACT-like"/>
    <property type="match status" value="1"/>
</dbReference>
<keyword evidence="6" id="KW-1185">Reference proteome</keyword>
<feature type="compositionally biased region" description="Polar residues" evidence="3">
    <location>
        <begin position="9"/>
        <end position="23"/>
    </location>
</feature>
<name>A0A316UPQ5_9BASI</name>
<dbReference type="AlphaFoldDB" id="A0A316UPQ5"/>
<evidence type="ECO:0000256" key="1">
    <source>
        <dbReference type="ARBA" id="ARBA00022563"/>
    </source>
</evidence>
<proteinExistence type="inferred from homology"/>
<dbReference type="GeneID" id="37026264"/>
<dbReference type="InterPro" id="IPR044074">
    <property type="entry name" value="PurU_ACT"/>
</dbReference>
<dbReference type="CDD" id="cd04875">
    <property type="entry name" value="ACT_F4HF-DF"/>
    <property type="match status" value="1"/>
</dbReference>
<dbReference type="EMBL" id="KZ819668">
    <property type="protein sequence ID" value="PWN27277.1"/>
    <property type="molecule type" value="Genomic_DNA"/>
</dbReference>
<evidence type="ECO:0000256" key="3">
    <source>
        <dbReference type="SAM" id="MobiDB-lite"/>
    </source>
</evidence>
<dbReference type="GO" id="GO:0008864">
    <property type="term" value="F:formyltetrahydrofolate deformylase activity"/>
    <property type="evidence" value="ECO:0007669"/>
    <property type="project" value="InterPro"/>
</dbReference>
<dbReference type="Proteomes" id="UP000245884">
    <property type="component" value="Unassembled WGS sequence"/>
</dbReference>